<dbReference type="InterPro" id="IPR036291">
    <property type="entry name" value="NAD(P)-bd_dom_sf"/>
</dbReference>
<keyword evidence="4" id="KW-0633">Potassium transport</keyword>
<feature type="transmembrane region" description="Helical" evidence="8">
    <location>
        <begin position="115"/>
        <end position="135"/>
    </location>
</feature>
<evidence type="ECO:0000256" key="8">
    <source>
        <dbReference type="SAM" id="Phobius"/>
    </source>
</evidence>
<dbReference type="InterPro" id="IPR036721">
    <property type="entry name" value="RCK_C_sf"/>
</dbReference>
<evidence type="ECO:0000259" key="9">
    <source>
        <dbReference type="PROSITE" id="PS51201"/>
    </source>
</evidence>
<dbReference type="PROSITE" id="PS51202">
    <property type="entry name" value="RCK_C"/>
    <property type="match status" value="1"/>
</dbReference>
<dbReference type="Proteomes" id="UP001366166">
    <property type="component" value="Chromosome"/>
</dbReference>
<evidence type="ECO:0000256" key="7">
    <source>
        <dbReference type="ARBA" id="ARBA00023136"/>
    </source>
</evidence>
<dbReference type="Gene3D" id="1.20.1530.20">
    <property type="match status" value="1"/>
</dbReference>
<dbReference type="InterPro" id="IPR006037">
    <property type="entry name" value="RCK_C"/>
</dbReference>
<accession>A0AAU9EIU9</accession>
<dbReference type="InterPro" id="IPR006153">
    <property type="entry name" value="Cation/H_exchanger_TM"/>
</dbReference>
<keyword evidence="5 8" id="KW-0812">Transmembrane</keyword>
<keyword evidence="3" id="KW-0813">Transport</keyword>
<dbReference type="Pfam" id="PF02254">
    <property type="entry name" value="TrkA_N"/>
    <property type="match status" value="1"/>
</dbReference>
<dbReference type="Pfam" id="PF02080">
    <property type="entry name" value="TrkA_C"/>
    <property type="match status" value="1"/>
</dbReference>
<dbReference type="PANTHER" id="PTHR42751">
    <property type="entry name" value="SODIUM/HYDROGEN EXCHANGER FAMILY/TRKA DOMAIN PROTEIN"/>
    <property type="match status" value="1"/>
</dbReference>
<protein>
    <submittedName>
        <fullName evidence="11">Potassium transporter KefB</fullName>
    </submittedName>
</protein>
<evidence type="ECO:0000313" key="11">
    <source>
        <dbReference type="EMBL" id="BEQ17041.1"/>
    </source>
</evidence>
<sequence length="656" mass="68935">MEASLLRDMLIIYALAAVVVAIFQRIKVPPVVGFLLTGVLAGPHGLGLVGEVHQVEMLAEIGIILLLFTIGLEFSAAQLKQMRLPALVGGGLQVLGTAGAGAGAALLLGQGPGQAVFWGFILALSSTAIVLKLLQEKAALDSPQGRTVLGVLIFQDVAAVLMLLTIPFLAAAGTGGAAPAQAGWGLLLKGLAALVLLLVGARWVLPWFMSRMAATRNRELFIIAVVVILLVVLWLTSWAGLSLALGAFLAGLFLAGSRYSHQAVGSFMPMRDLFTSLFFVSIGMLLDLRFLLAHPGWVALGVGAVLVAKTLLAGGAALALAQPLRVALGVGLMLSQVGEFSFVVAKAGHGVGLISPQGYQLMLTVAVLTMALTPPAVWLGGKLAARTQQITLPRPPGMPAPADQDLMGHVIVVGYGINGQNVTRAARAAGIPYVVVEMNPLTVRRETAKGEPFIFGDAMNQAVLEHAGVLTARVVVVAIADPVATRHIVATVKDLNPALHLIARTRFLQEMGELYRLGADEVIPEEYETSVEIFARVLRRFLVPQAEIERLVGGLRAEGYEMLRGLEMPTEHGPDISKLISEVDIVTLQVMADAAAAGKTIAALGLRAKHGVTVLAVRRGRETLANPGADTVLTPGDFLVLMATPSALEGARALLR</sequence>
<feature type="transmembrane region" description="Helical" evidence="8">
    <location>
        <begin position="182"/>
        <end position="205"/>
    </location>
</feature>
<feature type="domain" description="RCK N-terminal" evidence="9">
    <location>
        <begin position="407"/>
        <end position="524"/>
    </location>
</feature>
<keyword evidence="7 8" id="KW-0472">Membrane</keyword>
<dbReference type="RefSeq" id="WP_338603728.1">
    <property type="nucleotide sequence ID" value="NZ_AP028679.1"/>
</dbReference>
<organism evidence="11 12">
    <name type="scientific">Desulfoferula mesophila</name>
    <dbReference type="NCBI Taxonomy" id="3058419"/>
    <lineage>
        <taxon>Bacteria</taxon>
        <taxon>Pseudomonadati</taxon>
        <taxon>Thermodesulfobacteriota</taxon>
        <taxon>Desulfarculia</taxon>
        <taxon>Desulfarculales</taxon>
        <taxon>Desulfarculaceae</taxon>
        <taxon>Desulfoferula</taxon>
    </lineage>
</organism>
<dbReference type="PANTHER" id="PTHR42751:SF3">
    <property type="entry name" value="SODIUM_GLUTAMATE SYMPORTER"/>
    <property type="match status" value="1"/>
</dbReference>
<comment type="similarity">
    <text evidence="2">Belongs to the monovalent cation:proton antiporter 2 (CPA2) transporter (TC 2.A.37) family.</text>
</comment>
<dbReference type="SUPFAM" id="SSF51735">
    <property type="entry name" value="NAD(P)-binding Rossmann-fold domains"/>
    <property type="match status" value="1"/>
</dbReference>
<dbReference type="Gene3D" id="3.40.50.720">
    <property type="entry name" value="NAD(P)-binding Rossmann-like Domain"/>
    <property type="match status" value="1"/>
</dbReference>
<dbReference type="GO" id="GO:1902600">
    <property type="term" value="P:proton transmembrane transport"/>
    <property type="evidence" value="ECO:0007669"/>
    <property type="project" value="InterPro"/>
</dbReference>
<dbReference type="GO" id="GO:0006813">
    <property type="term" value="P:potassium ion transport"/>
    <property type="evidence" value="ECO:0007669"/>
    <property type="project" value="UniProtKB-KW"/>
</dbReference>
<feature type="transmembrane region" description="Helical" evidence="8">
    <location>
        <begin position="359"/>
        <end position="379"/>
    </location>
</feature>
<dbReference type="GO" id="GO:0015297">
    <property type="term" value="F:antiporter activity"/>
    <property type="evidence" value="ECO:0007669"/>
    <property type="project" value="InterPro"/>
</dbReference>
<keyword evidence="4" id="KW-0406">Ion transport</keyword>
<evidence type="ECO:0000259" key="10">
    <source>
        <dbReference type="PROSITE" id="PS51202"/>
    </source>
</evidence>
<dbReference type="SUPFAM" id="SSF116726">
    <property type="entry name" value="TrkA C-terminal domain-like"/>
    <property type="match status" value="1"/>
</dbReference>
<dbReference type="Gene3D" id="3.30.70.1450">
    <property type="entry name" value="Regulator of K+ conductance, C-terminal domain"/>
    <property type="match status" value="1"/>
</dbReference>
<evidence type="ECO:0000313" key="12">
    <source>
        <dbReference type="Proteomes" id="UP001366166"/>
    </source>
</evidence>
<feature type="transmembrane region" description="Helical" evidence="8">
    <location>
        <begin position="147"/>
        <end position="170"/>
    </location>
</feature>
<evidence type="ECO:0000256" key="2">
    <source>
        <dbReference type="ARBA" id="ARBA00005551"/>
    </source>
</evidence>
<dbReference type="EMBL" id="AP028679">
    <property type="protein sequence ID" value="BEQ17041.1"/>
    <property type="molecule type" value="Genomic_DNA"/>
</dbReference>
<feature type="transmembrane region" description="Helical" evidence="8">
    <location>
        <begin position="298"/>
        <end position="319"/>
    </location>
</feature>
<dbReference type="InterPro" id="IPR003148">
    <property type="entry name" value="RCK_N"/>
</dbReference>
<feature type="transmembrane region" description="Helical" evidence="8">
    <location>
        <begin position="241"/>
        <end position="261"/>
    </location>
</feature>
<feature type="transmembrane region" description="Helical" evidence="8">
    <location>
        <begin position="6"/>
        <end position="23"/>
    </location>
</feature>
<proteinExistence type="inferred from homology"/>
<evidence type="ECO:0000256" key="4">
    <source>
        <dbReference type="ARBA" id="ARBA00022538"/>
    </source>
</evidence>
<dbReference type="GO" id="GO:0008324">
    <property type="term" value="F:monoatomic cation transmembrane transporter activity"/>
    <property type="evidence" value="ECO:0007669"/>
    <property type="project" value="InterPro"/>
</dbReference>
<keyword evidence="6 8" id="KW-1133">Transmembrane helix</keyword>
<dbReference type="KEGG" id="dmp:FAK_41070"/>
<evidence type="ECO:0000256" key="3">
    <source>
        <dbReference type="ARBA" id="ARBA00022448"/>
    </source>
</evidence>
<name>A0AAU9EIU9_9BACT</name>
<keyword evidence="4" id="KW-0630">Potassium</keyword>
<gene>
    <name evidence="11" type="ORF">FAK_41070</name>
</gene>
<reference evidence="12" key="1">
    <citation type="journal article" date="2023" name="Arch. Microbiol.">
        <title>Desulfoferula mesophilus gen. nov. sp. nov., a mesophilic sulfate-reducing bacterium isolated from a brackish lake sediment.</title>
        <authorList>
            <person name="Watanabe T."/>
            <person name="Yabe T."/>
            <person name="Tsuji J.M."/>
            <person name="Fukui M."/>
        </authorList>
    </citation>
    <scope>NUCLEOTIDE SEQUENCE [LARGE SCALE GENOMIC DNA]</scope>
    <source>
        <strain evidence="12">12FAK</strain>
    </source>
</reference>
<evidence type="ECO:0000256" key="5">
    <source>
        <dbReference type="ARBA" id="ARBA00022692"/>
    </source>
</evidence>
<dbReference type="InterPro" id="IPR038770">
    <property type="entry name" value="Na+/solute_symporter_sf"/>
</dbReference>
<feature type="transmembrane region" description="Helical" evidence="8">
    <location>
        <begin position="217"/>
        <end position="235"/>
    </location>
</feature>
<feature type="transmembrane region" description="Helical" evidence="8">
    <location>
        <begin position="30"/>
        <end position="49"/>
    </location>
</feature>
<dbReference type="GO" id="GO:0016020">
    <property type="term" value="C:membrane"/>
    <property type="evidence" value="ECO:0007669"/>
    <property type="project" value="UniProtKB-SubCell"/>
</dbReference>
<dbReference type="AlphaFoldDB" id="A0AAU9EIU9"/>
<dbReference type="PROSITE" id="PS51201">
    <property type="entry name" value="RCK_N"/>
    <property type="match status" value="1"/>
</dbReference>
<feature type="transmembrane region" description="Helical" evidence="8">
    <location>
        <begin position="326"/>
        <end position="347"/>
    </location>
</feature>
<feature type="transmembrane region" description="Helical" evidence="8">
    <location>
        <begin position="55"/>
        <end position="74"/>
    </location>
</feature>
<evidence type="ECO:0000256" key="1">
    <source>
        <dbReference type="ARBA" id="ARBA00004141"/>
    </source>
</evidence>
<comment type="subcellular location">
    <subcellularLocation>
        <location evidence="1">Membrane</location>
        <topology evidence="1">Multi-pass membrane protein</topology>
    </subcellularLocation>
</comment>
<feature type="domain" description="RCK C-terminal" evidence="10">
    <location>
        <begin position="573"/>
        <end position="656"/>
    </location>
</feature>
<feature type="transmembrane region" description="Helical" evidence="8">
    <location>
        <begin position="273"/>
        <end position="292"/>
    </location>
</feature>
<keyword evidence="12" id="KW-1185">Reference proteome</keyword>
<evidence type="ECO:0000256" key="6">
    <source>
        <dbReference type="ARBA" id="ARBA00022989"/>
    </source>
</evidence>
<dbReference type="Pfam" id="PF00999">
    <property type="entry name" value="Na_H_Exchanger"/>
    <property type="match status" value="1"/>
</dbReference>
<feature type="transmembrane region" description="Helical" evidence="8">
    <location>
        <begin position="86"/>
        <end position="109"/>
    </location>
</feature>